<protein>
    <recommendedName>
        <fullName evidence="3">Reverse transcriptase domain-containing protein</fullName>
    </recommendedName>
</protein>
<keyword evidence="2" id="KW-1185">Reference proteome</keyword>
<proteinExistence type="predicted"/>
<dbReference type="Proteomes" id="UP001303046">
    <property type="component" value="Unassembled WGS sequence"/>
</dbReference>
<organism evidence="1 2">
    <name type="scientific">Necator americanus</name>
    <name type="common">Human hookworm</name>
    <dbReference type="NCBI Taxonomy" id="51031"/>
    <lineage>
        <taxon>Eukaryota</taxon>
        <taxon>Metazoa</taxon>
        <taxon>Ecdysozoa</taxon>
        <taxon>Nematoda</taxon>
        <taxon>Chromadorea</taxon>
        <taxon>Rhabditida</taxon>
        <taxon>Rhabditina</taxon>
        <taxon>Rhabditomorpha</taxon>
        <taxon>Strongyloidea</taxon>
        <taxon>Ancylostomatidae</taxon>
        <taxon>Bunostominae</taxon>
        <taxon>Necator</taxon>
    </lineage>
</organism>
<evidence type="ECO:0000313" key="1">
    <source>
        <dbReference type="EMBL" id="KAK6763462.1"/>
    </source>
</evidence>
<comment type="caution">
    <text evidence="1">The sequence shown here is derived from an EMBL/GenBank/DDBJ whole genome shotgun (WGS) entry which is preliminary data.</text>
</comment>
<sequence>MMIPSGDIKFLGVKFNTETDEFNVKVILPSKTSLTQGDVVSIINSVYDPIGVTALSFIKLKSLMREIYDTAIKWNDYVNPVMTNKWNSVCKEMNGASIRIPRSILTEVRNLHTSKTDLWIFCDASNLAISSCAFLRHNDTNEVM</sequence>
<evidence type="ECO:0000313" key="2">
    <source>
        <dbReference type="Proteomes" id="UP001303046"/>
    </source>
</evidence>
<dbReference type="InterPro" id="IPR008042">
    <property type="entry name" value="Retrotrans_Pao"/>
</dbReference>
<dbReference type="EMBL" id="JAVFWL010000006">
    <property type="protein sequence ID" value="KAK6763462.1"/>
    <property type="molecule type" value="Genomic_DNA"/>
</dbReference>
<evidence type="ECO:0008006" key="3">
    <source>
        <dbReference type="Google" id="ProtNLM"/>
    </source>
</evidence>
<dbReference type="Pfam" id="PF05380">
    <property type="entry name" value="Peptidase_A17"/>
    <property type="match status" value="1"/>
</dbReference>
<accession>A0ABR1ELA9</accession>
<reference evidence="1 2" key="1">
    <citation type="submission" date="2023-08" db="EMBL/GenBank/DDBJ databases">
        <title>A Necator americanus chromosomal reference genome.</title>
        <authorList>
            <person name="Ilik V."/>
            <person name="Petrzelkova K.J."/>
            <person name="Pardy F."/>
            <person name="Fuh T."/>
            <person name="Niatou-Singa F.S."/>
            <person name="Gouil Q."/>
            <person name="Baker L."/>
            <person name="Ritchie M.E."/>
            <person name="Jex A.R."/>
            <person name="Gazzola D."/>
            <person name="Li H."/>
            <person name="Toshio Fujiwara R."/>
            <person name="Zhan B."/>
            <person name="Aroian R.V."/>
            <person name="Pafco B."/>
            <person name="Schwarz E.M."/>
        </authorList>
    </citation>
    <scope>NUCLEOTIDE SEQUENCE [LARGE SCALE GENOMIC DNA]</scope>
    <source>
        <strain evidence="1 2">Aroian</strain>
        <tissue evidence="1">Whole animal</tissue>
    </source>
</reference>
<dbReference type="PANTHER" id="PTHR47331:SF5">
    <property type="entry name" value="RIBONUCLEASE H"/>
    <property type="match status" value="1"/>
</dbReference>
<name>A0ABR1ELA9_NECAM</name>
<gene>
    <name evidence="1" type="primary">Necator_chrX.g24127</name>
    <name evidence="1" type="ORF">RB195_023962</name>
</gene>
<dbReference type="PANTHER" id="PTHR47331">
    <property type="entry name" value="PHD-TYPE DOMAIN-CONTAINING PROTEIN"/>
    <property type="match status" value="1"/>
</dbReference>